<evidence type="ECO:0000313" key="3">
    <source>
        <dbReference type="EMBL" id="MBF4374124.1"/>
    </source>
</evidence>
<evidence type="ECO:0000259" key="2">
    <source>
        <dbReference type="Pfam" id="PF06586"/>
    </source>
</evidence>
<organism evidence="3 4">
    <name type="scientific">Vibrio anguillarum</name>
    <name type="common">Listonella anguillarum</name>
    <dbReference type="NCBI Taxonomy" id="55601"/>
    <lineage>
        <taxon>Bacteria</taxon>
        <taxon>Pseudomonadati</taxon>
        <taxon>Pseudomonadota</taxon>
        <taxon>Gammaproteobacteria</taxon>
        <taxon>Vibrionales</taxon>
        <taxon>Vibrionaceae</taxon>
        <taxon>Vibrio</taxon>
    </lineage>
</organism>
<evidence type="ECO:0000256" key="1">
    <source>
        <dbReference type="SAM" id="SignalP"/>
    </source>
</evidence>
<proteinExistence type="predicted"/>
<comment type="caution">
    <text evidence="3">The sequence shown here is derived from an EMBL/GenBank/DDBJ whole genome shotgun (WGS) entry which is preliminary data.</text>
</comment>
<feature type="chain" id="PRO_5046108961" description="TraK N-terminal domain-containing protein" evidence="1">
    <location>
        <begin position="22"/>
        <end position="290"/>
    </location>
</feature>
<reference evidence="3 4" key="1">
    <citation type="journal article" date="2021" name="PeerJ">
        <title>Analysis of 44 Vibrio anguillarum genomes reveals high genetic diversity.</title>
        <authorList>
            <person name="Hansen M.J."/>
            <person name="Dalsgaard I."/>
        </authorList>
    </citation>
    <scope>NUCLEOTIDE SEQUENCE [LARGE SCALE GENOMIC DNA]</scope>
    <source>
        <strain evidence="3 4">040915-1/1B</strain>
    </source>
</reference>
<keyword evidence="1" id="KW-0732">Signal</keyword>
<dbReference type="RefSeq" id="WP_194663730.1">
    <property type="nucleotide sequence ID" value="NZ_RDPI01000016.1"/>
</dbReference>
<protein>
    <recommendedName>
        <fullName evidence="2">TraK N-terminal domain-containing protein</fullName>
    </recommendedName>
</protein>
<name>A0ABR9Z7Q3_VIBAN</name>
<gene>
    <name evidence="3" type="ORF">EAY46_13700</name>
</gene>
<feature type="signal peptide" evidence="1">
    <location>
        <begin position="1"/>
        <end position="21"/>
    </location>
</feature>
<sequence length="290" mass="32356">MKLTTVKLGFVLLSVAFAAQASTNDAPNTPISFSPVNVNKALSVPAPTPRGQANSNTTSNTVIVRPNRMEYVPISVKDVNYLQCKNGVINDRTFSEEKPLIFNRGSSGNDAFIKTKARKEQNTQKVLYYTEDLDLYVVCDGEVYSMMLQPEMIEPKRIILDGGKGKQIASNVQKVNGMPHEEAVIDILDKVHGERGNLPHVFQVTKANLNEPWNRVTDKTSARLREKIKLEGSGMTVYVYQMYSRLGDTLHEMDVVNAQLQAGTFAVRLYNHSPKPDTTFLGYVVTWEAL</sequence>
<dbReference type="InterPro" id="IPR010563">
    <property type="entry name" value="TraK_N"/>
</dbReference>
<dbReference type="EMBL" id="RDPI01000016">
    <property type="protein sequence ID" value="MBF4374124.1"/>
    <property type="molecule type" value="Genomic_DNA"/>
</dbReference>
<dbReference type="Pfam" id="PF06586">
    <property type="entry name" value="TraK_N"/>
    <property type="match status" value="1"/>
</dbReference>
<accession>A0ABR9Z7Q3</accession>
<keyword evidence="4" id="KW-1185">Reference proteome</keyword>
<dbReference type="Proteomes" id="UP000726136">
    <property type="component" value="Unassembled WGS sequence"/>
</dbReference>
<feature type="domain" description="TraK N-terminal" evidence="2">
    <location>
        <begin position="65"/>
        <end position="159"/>
    </location>
</feature>
<evidence type="ECO:0000313" key="4">
    <source>
        <dbReference type="Proteomes" id="UP000726136"/>
    </source>
</evidence>